<feature type="region of interest" description="Disordered" evidence="6">
    <location>
        <begin position="329"/>
        <end position="384"/>
    </location>
</feature>
<keyword evidence="9" id="KW-1185">Reference proteome</keyword>
<comment type="caution">
    <text evidence="8">The sequence shown here is derived from an EMBL/GenBank/DDBJ whole genome shotgun (WGS) entry which is preliminary data.</text>
</comment>
<feature type="region of interest" description="Disordered" evidence="6">
    <location>
        <begin position="577"/>
        <end position="697"/>
    </location>
</feature>
<dbReference type="CDD" id="cd01857">
    <property type="entry name" value="HSR1_MMR1"/>
    <property type="match status" value="1"/>
</dbReference>
<feature type="compositionally biased region" description="Acidic residues" evidence="6">
    <location>
        <begin position="683"/>
        <end position="697"/>
    </location>
</feature>
<dbReference type="InterPro" id="IPR030378">
    <property type="entry name" value="G_CP_dom"/>
</dbReference>
<keyword evidence="2" id="KW-0547">Nucleotide-binding</keyword>
<dbReference type="InterPro" id="IPR027417">
    <property type="entry name" value="P-loop_NTPase"/>
</dbReference>
<keyword evidence="3" id="KW-0342">GTP-binding</keyword>
<feature type="compositionally biased region" description="Acidic residues" evidence="6">
    <location>
        <begin position="624"/>
        <end position="635"/>
    </location>
</feature>
<evidence type="ECO:0000256" key="5">
    <source>
        <dbReference type="ARBA" id="ARBA00039902"/>
    </source>
</evidence>
<reference evidence="8" key="1">
    <citation type="journal article" date="2020" name="Fungal Divers.">
        <title>Resolving the Mortierellaceae phylogeny through synthesis of multi-gene phylogenetics and phylogenomics.</title>
        <authorList>
            <person name="Vandepol N."/>
            <person name="Liber J."/>
            <person name="Desiro A."/>
            <person name="Na H."/>
            <person name="Kennedy M."/>
            <person name="Barry K."/>
            <person name="Grigoriev I.V."/>
            <person name="Miller A.N."/>
            <person name="O'Donnell K."/>
            <person name="Stajich J.E."/>
            <person name="Bonito G."/>
        </authorList>
    </citation>
    <scope>NUCLEOTIDE SEQUENCE</scope>
    <source>
        <strain evidence="8">BC1065</strain>
    </source>
</reference>
<gene>
    <name evidence="8" type="primary">GNL1</name>
    <name evidence="8" type="ORF">DFQ27_002972</name>
</gene>
<feature type="compositionally biased region" description="Basic and acidic residues" evidence="6">
    <location>
        <begin position="15"/>
        <end position="38"/>
    </location>
</feature>
<dbReference type="Proteomes" id="UP000807716">
    <property type="component" value="Unassembled WGS sequence"/>
</dbReference>
<feature type="region of interest" description="Disordered" evidence="6">
    <location>
        <begin position="1"/>
        <end position="88"/>
    </location>
</feature>
<dbReference type="EMBL" id="JAAAJB010000217">
    <property type="protein sequence ID" value="KAG0261415.1"/>
    <property type="molecule type" value="Genomic_DNA"/>
</dbReference>
<dbReference type="AlphaFoldDB" id="A0A9P6Q5Z9"/>
<evidence type="ECO:0000313" key="8">
    <source>
        <dbReference type="EMBL" id="KAG0261415.1"/>
    </source>
</evidence>
<evidence type="ECO:0000256" key="2">
    <source>
        <dbReference type="ARBA" id="ARBA00022741"/>
    </source>
</evidence>
<dbReference type="Gene3D" id="3.40.50.300">
    <property type="entry name" value="P-loop containing nucleotide triphosphate hydrolases"/>
    <property type="match status" value="1"/>
</dbReference>
<dbReference type="OrthoDB" id="61815at2759"/>
<dbReference type="GO" id="GO:0003924">
    <property type="term" value="F:GTPase activity"/>
    <property type="evidence" value="ECO:0007669"/>
    <property type="project" value="InterPro"/>
</dbReference>
<feature type="compositionally biased region" description="Basic and acidic residues" evidence="6">
    <location>
        <begin position="58"/>
        <end position="76"/>
    </location>
</feature>
<feature type="compositionally biased region" description="Acidic residues" evidence="6">
    <location>
        <begin position="667"/>
        <end position="676"/>
    </location>
</feature>
<comment type="function">
    <text evidence="4">Possible regulatory or functional link with the histocompatibility cluster.</text>
</comment>
<dbReference type="GO" id="GO:0005525">
    <property type="term" value="F:GTP binding"/>
    <property type="evidence" value="ECO:0007669"/>
    <property type="project" value="UniProtKB-KW"/>
</dbReference>
<evidence type="ECO:0000313" key="9">
    <source>
        <dbReference type="Proteomes" id="UP000807716"/>
    </source>
</evidence>
<dbReference type="InterPro" id="IPR006073">
    <property type="entry name" value="GTP-bd"/>
</dbReference>
<evidence type="ECO:0000256" key="1">
    <source>
        <dbReference type="ARBA" id="ARBA00022553"/>
    </source>
</evidence>
<feature type="compositionally biased region" description="Acidic residues" evidence="6">
    <location>
        <begin position="577"/>
        <end position="589"/>
    </location>
</feature>
<keyword evidence="1" id="KW-0597">Phosphoprotein</keyword>
<protein>
    <recommendedName>
        <fullName evidence="5">Guanine nucleotide-binding protein-like 1</fullName>
    </recommendedName>
</protein>
<proteinExistence type="predicted"/>
<feature type="domain" description="CP-type G" evidence="7">
    <location>
        <begin position="189"/>
        <end position="451"/>
    </location>
</feature>
<dbReference type="PANTHER" id="PTHR45709">
    <property type="entry name" value="LARGE SUBUNIT GTPASE 1 HOMOLOG-RELATED"/>
    <property type="match status" value="1"/>
</dbReference>
<feature type="compositionally biased region" description="Acidic residues" evidence="6">
    <location>
        <begin position="335"/>
        <end position="347"/>
    </location>
</feature>
<evidence type="ECO:0000256" key="4">
    <source>
        <dbReference type="ARBA" id="ARBA00037770"/>
    </source>
</evidence>
<evidence type="ECO:0000256" key="6">
    <source>
        <dbReference type="SAM" id="MobiDB-lite"/>
    </source>
</evidence>
<dbReference type="SUPFAM" id="SSF52540">
    <property type="entry name" value="P-loop containing nucleoside triphosphate hydrolases"/>
    <property type="match status" value="1"/>
</dbReference>
<evidence type="ECO:0000256" key="3">
    <source>
        <dbReference type="ARBA" id="ARBA00023134"/>
    </source>
</evidence>
<dbReference type="Pfam" id="PF01926">
    <property type="entry name" value="MMR_HSR1"/>
    <property type="match status" value="1"/>
</dbReference>
<sequence length="697" mass="79143">MPRAKAFSGALKKKQLQEKRARQQQKAEDRIQQERGHDPSASASTNAIFGGGHVVKNFSKEFRPETSGARSKESSNNRRRPIGREASNLPEGQKLRSVFVRRSHAEIEKSRLESMKPLHMVPESDLEVSFEDFFPKVIDLPKRPQWDYSMSREQVEKNEKAMFEAWIDNIYDNYPAEELSYFEHNLEVWRQLWRVLEISDIIMIIVDIRHPVIHFPPSLYRYVVEQLKRKLVVVFNKVDLVAESTLFAWTHYFQEQFPELHIASFSCYPRDPNLINDASTSAIARKVKRPRKRFYNAVGVREVLSACRDVELSKHGDLVDWNGLIAAHDKKTAEEADEETDDDDDEESVHGGDEGEESNSSKGSSSPREDQDLSSKMQAVDLDEDERAPHKDFITIGLVGHPNVGKSSLINSIMGRTVVSTSRTPGHTKHFQTIYLTHNVRLCDSPGLVFPSLIPKSLQILSGMFPVAQVQEPYSVVGFLAERVHVPRLLRLDPPPHYDMGPFRWSAFAICESYALQRGFLTARTGTPDVYRAANAILRLSNDGRILLSFKPPGYFTSTKYEKLRVAAADALLEEEEEVAAEKDDEEEGESGHGSGKNRKPSRGVYHQHMDDRKSRRRRTRSGEEDEEEEEEEEAAQVSYTDLVGAKRPAFQVNSRVGGFFGLLGNDDGEEDDEEQHEGADHDGDDTESDGDEQEDK</sequence>
<evidence type="ECO:0000259" key="7">
    <source>
        <dbReference type="PROSITE" id="PS51721"/>
    </source>
</evidence>
<dbReference type="PROSITE" id="PS51721">
    <property type="entry name" value="G_CP"/>
    <property type="match status" value="1"/>
</dbReference>
<dbReference type="PANTHER" id="PTHR45709:SF3">
    <property type="entry name" value="GUANINE NUCLEOTIDE-BINDING PROTEIN-LIKE 1"/>
    <property type="match status" value="1"/>
</dbReference>
<name>A0A9P6Q5Z9_9FUNG</name>
<accession>A0A9P6Q5Z9</accession>
<dbReference type="InterPro" id="IPR043358">
    <property type="entry name" value="GNL1-like"/>
</dbReference>
<organism evidence="8 9">
    <name type="scientific">Actinomortierella ambigua</name>
    <dbReference type="NCBI Taxonomy" id="1343610"/>
    <lineage>
        <taxon>Eukaryota</taxon>
        <taxon>Fungi</taxon>
        <taxon>Fungi incertae sedis</taxon>
        <taxon>Mucoromycota</taxon>
        <taxon>Mortierellomycotina</taxon>
        <taxon>Mortierellomycetes</taxon>
        <taxon>Mortierellales</taxon>
        <taxon>Mortierellaceae</taxon>
        <taxon>Actinomortierella</taxon>
    </lineage>
</organism>